<dbReference type="Pfam" id="PF13855">
    <property type="entry name" value="LRR_8"/>
    <property type="match status" value="1"/>
</dbReference>
<evidence type="ECO:0000256" key="12">
    <source>
        <dbReference type="ARBA" id="ARBA00022692"/>
    </source>
</evidence>
<feature type="domain" description="Protein kinase" evidence="28">
    <location>
        <begin position="451"/>
        <end position="765"/>
    </location>
</feature>
<comment type="subcellular location">
    <subcellularLocation>
        <location evidence="1">Cell membrane</location>
        <topology evidence="1">Single-pass membrane protein</topology>
    </subcellularLocation>
    <subcellularLocation>
        <location evidence="2">Endoplasmic reticulum membrane</location>
        <topology evidence="2">Single-pass membrane protein</topology>
    </subcellularLocation>
</comment>
<dbReference type="FunFam" id="3.80.10.10:FF:000400">
    <property type="entry name" value="Nuclear pore complex protein NUP107"/>
    <property type="match status" value="1"/>
</dbReference>
<dbReference type="PROSITE" id="PS51450">
    <property type="entry name" value="LRR"/>
    <property type="match status" value="1"/>
</dbReference>
<dbReference type="SMART" id="SM00220">
    <property type="entry name" value="S_TKc"/>
    <property type="match status" value="1"/>
</dbReference>
<dbReference type="FunFam" id="3.30.200.20:FF:000432">
    <property type="entry name" value="LRR receptor-like serine/threonine-protein kinase EFR"/>
    <property type="match status" value="1"/>
</dbReference>
<comment type="similarity">
    <text evidence="3">Belongs to the protein kinase superfamily. Ser/Thr protein kinase family.</text>
</comment>
<protein>
    <recommendedName>
        <fullName evidence="26">Receptor kinase-like protein Xa21</fullName>
        <ecNumber evidence="5">2.7.11.1</ecNumber>
    </recommendedName>
</protein>
<dbReference type="InterPro" id="IPR003591">
    <property type="entry name" value="Leu-rich_rpt_typical-subtyp"/>
</dbReference>
<evidence type="ECO:0000256" key="7">
    <source>
        <dbReference type="ARBA" id="ARBA00022527"/>
    </source>
</evidence>
<dbReference type="GO" id="GO:0009742">
    <property type="term" value="P:brassinosteroid mediated signaling pathway"/>
    <property type="evidence" value="ECO:0007669"/>
    <property type="project" value="UniProtKB-KW"/>
</dbReference>
<keyword evidence="13" id="KW-0732">Signal</keyword>
<evidence type="ECO:0000256" key="1">
    <source>
        <dbReference type="ARBA" id="ARBA00004162"/>
    </source>
</evidence>
<dbReference type="ExpressionAtlas" id="A0A3L6G2T1">
    <property type="expression patterns" value="baseline"/>
</dbReference>
<dbReference type="PANTHER" id="PTHR45974">
    <property type="entry name" value="RECEPTOR-LIKE PROTEIN 55"/>
    <property type="match status" value="1"/>
</dbReference>
<evidence type="ECO:0000256" key="13">
    <source>
        <dbReference type="ARBA" id="ARBA00022729"/>
    </source>
</evidence>
<dbReference type="PROSITE" id="PS50011">
    <property type="entry name" value="PROTEIN_KINASE_DOM"/>
    <property type="match status" value="1"/>
</dbReference>
<evidence type="ECO:0000256" key="25">
    <source>
        <dbReference type="ARBA" id="ARBA00056628"/>
    </source>
</evidence>
<evidence type="ECO:0000256" key="2">
    <source>
        <dbReference type="ARBA" id="ARBA00004389"/>
    </source>
</evidence>
<evidence type="ECO:0000256" key="19">
    <source>
        <dbReference type="ARBA" id="ARBA00023136"/>
    </source>
</evidence>
<feature type="transmembrane region" description="Helical" evidence="27">
    <location>
        <begin position="396"/>
        <end position="418"/>
    </location>
</feature>
<keyword evidence="21" id="KW-0325">Glycoprotein</keyword>
<sequence length="765" mass="83994">MTTLRPTSKNSTDDMLSLLDFRKEISSDPRGFLRSWNTTAADYCSWNGVTCSRTHPGRVIELNLSSQSLHGRISPSLGNLTFLRILDLSYSNFFGQLPLLSRLVRLQDLILNNNQLQSLAPDAFMNCYSLYSVALSSNMLAGPIPLPASIGSLSNLMYLYLDVGKLSNRTLQYLRFGKNNLLGAVPESIGNLIGLNELVLELNNLTGPIGSWVVKLNNLVKVSLSDNNFSGPIPSSIGGFTQLTNLHLQNNSLDGPIPLQVSNLQQLIELDISSNKLEGEIPYTLSECRQLNVLQMDSNFITGNISPLRSLTSLNMINLSHNMLSGIIPAELGGMSSLTQLDLSYNDLQGKIPMDGVFRNASAVSLVGNSRLCGGLSDLHMPPCPIALKEKAAQYYIIRVLIPIFGFMSLLMLVCFVLTKKRTAQQSSISPLGDQFPIVSYNDLVQATNTFSNSNLIGRGGCGSVYRGNLMENNLKVAIKVLDSDMPGVEKSFLAECEALRNIRHRNLVPIITTCSRLDIKGNVFKALVYEFMPNGNLDSWLHQQGSGNVRKPLDLNQRTSLATNIANVLDYLHNECGKTIIHCDVKPSNILLDDDMNARLGDFGIAKLCIGSMSTSTGDSEPINSTGMKGTIGYMPPEYARGGHASTCGDVYSFGIVLLEMLTGRRPTDHVFVDELNIVKFVERSFPDKILDVIDGSLRDDFKSAQINMVTESETYRCLFSLLQVALSCTREIPGERTTMEEATSRIGSIKTTYARGIENASRH</sequence>
<dbReference type="Gene3D" id="3.30.200.20">
    <property type="entry name" value="Phosphorylase Kinase, domain 1"/>
    <property type="match status" value="1"/>
</dbReference>
<evidence type="ECO:0000256" key="3">
    <source>
        <dbReference type="ARBA" id="ARBA00008684"/>
    </source>
</evidence>
<reference evidence="29 30" key="1">
    <citation type="journal article" date="2018" name="Nat. Genet.">
        <title>Extensive intraspecific gene order and gene structural variations between Mo17 and other maize genomes.</title>
        <authorList>
            <person name="Sun S."/>
            <person name="Zhou Y."/>
            <person name="Chen J."/>
            <person name="Shi J."/>
            <person name="Zhao H."/>
            <person name="Zhao H."/>
            <person name="Song W."/>
            <person name="Zhang M."/>
            <person name="Cui Y."/>
            <person name="Dong X."/>
            <person name="Liu H."/>
            <person name="Ma X."/>
            <person name="Jiao Y."/>
            <person name="Wang B."/>
            <person name="Wei X."/>
            <person name="Stein J.C."/>
            <person name="Glaubitz J.C."/>
            <person name="Lu F."/>
            <person name="Yu G."/>
            <person name="Liang C."/>
            <person name="Fengler K."/>
            <person name="Li B."/>
            <person name="Rafalski A."/>
            <person name="Schnable P.S."/>
            <person name="Ware D.H."/>
            <person name="Buckler E.S."/>
            <person name="Lai J."/>
        </authorList>
    </citation>
    <scope>NUCLEOTIDE SEQUENCE [LARGE SCALE GENOMIC DNA]</scope>
    <source>
        <strain evidence="30">cv. Missouri 17</strain>
        <tissue evidence="29">Seedling</tissue>
    </source>
</reference>
<keyword evidence="12 27" id="KW-0812">Transmembrane</keyword>
<comment type="catalytic activity">
    <reaction evidence="23">
        <text>L-seryl-[protein] + ATP = O-phospho-L-seryl-[protein] + ADP + H(+)</text>
        <dbReference type="Rhea" id="RHEA:17989"/>
        <dbReference type="Rhea" id="RHEA-COMP:9863"/>
        <dbReference type="Rhea" id="RHEA-COMP:11604"/>
        <dbReference type="ChEBI" id="CHEBI:15378"/>
        <dbReference type="ChEBI" id="CHEBI:29999"/>
        <dbReference type="ChEBI" id="CHEBI:30616"/>
        <dbReference type="ChEBI" id="CHEBI:83421"/>
        <dbReference type="ChEBI" id="CHEBI:456216"/>
        <dbReference type="EC" id="2.7.11.1"/>
    </reaction>
</comment>
<keyword evidence="17" id="KW-0067">ATP-binding</keyword>
<keyword evidence="16 29" id="KW-0418">Kinase</keyword>
<evidence type="ECO:0000256" key="18">
    <source>
        <dbReference type="ARBA" id="ARBA00022989"/>
    </source>
</evidence>
<keyword evidence="11" id="KW-0808">Transferase</keyword>
<dbReference type="GO" id="GO:0005886">
    <property type="term" value="C:plasma membrane"/>
    <property type="evidence" value="ECO:0007669"/>
    <property type="project" value="UniProtKB-SubCell"/>
</dbReference>
<keyword evidence="7" id="KW-0723">Serine/threonine-protein kinase</keyword>
<evidence type="ECO:0000256" key="6">
    <source>
        <dbReference type="ARBA" id="ARBA00022475"/>
    </source>
</evidence>
<dbReference type="Gene3D" id="1.10.510.10">
    <property type="entry name" value="Transferase(Phosphotransferase) domain 1"/>
    <property type="match status" value="1"/>
</dbReference>
<dbReference type="AlphaFoldDB" id="A0A3L6G2T1"/>
<evidence type="ECO:0000313" key="29">
    <source>
        <dbReference type="EMBL" id="PWZ41043.1"/>
    </source>
</evidence>
<dbReference type="SMART" id="SM00369">
    <property type="entry name" value="LRR_TYP"/>
    <property type="match status" value="4"/>
</dbReference>
<comment type="catalytic activity">
    <reaction evidence="22">
        <text>L-threonyl-[protein] + ATP = O-phospho-L-threonyl-[protein] + ADP + H(+)</text>
        <dbReference type="Rhea" id="RHEA:46608"/>
        <dbReference type="Rhea" id="RHEA-COMP:11060"/>
        <dbReference type="Rhea" id="RHEA-COMP:11605"/>
        <dbReference type="ChEBI" id="CHEBI:15378"/>
        <dbReference type="ChEBI" id="CHEBI:30013"/>
        <dbReference type="ChEBI" id="CHEBI:30616"/>
        <dbReference type="ChEBI" id="CHEBI:61977"/>
        <dbReference type="ChEBI" id="CHEBI:456216"/>
        <dbReference type="EC" id="2.7.11.1"/>
    </reaction>
</comment>
<evidence type="ECO:0000256" key="23">
    <source>
        <dbReference type="ARBA" id="ARBA00048679"/>
    </source>
</evidence>
<accession>A0A3L6G2T1</accession>
<dbReference type="SUPFAM" id="SSF52058">
    <property type="entry name" value="L domain-like"/>
    <property type="match status" value="1"/>
</dbReference>
<organism evidence="29 30">
    <name type="scientific">Zea mays</name>
    <name type="common">Maize</name>
    <dbReference type="NCBI Taxonomy" id="4577"/>
    <lineage>
        <taxon>Eukaryota</taxon>
        <taxon>Viridiplantae</taxon>
        <taxon>Streptophyta</taxon>
        <taxon>Embryophyta</taxon>
        <taxon>Tracheophyta</taxon>
        <taxon>Spermatophyta</taxon>
        <taxon>Magnoliopsida</taxon>
        <taxon>Liliopsida</taxon>
        <taxon>Poales</taxon>
        <taxon>Poaceae</taxon>
        <taxon>PACMAD clade</taxon>
        <taxon>Panicoideae</taxon>
        <taxon>Andropogonodae</taxon>
        <taxon>Andropogoneae</taxon>
        <taxon>Tripsacinae</taxon>
        <taxon>Zea</taxon>
    </lineage>
</organism>
<keyword evidence="6" id="KW-1003">Cell membrane</keyword>
<dbReference type="InterPro" id="IPR001611">
    <property type="entry name" value="Leu-rich_rpt"/>
</dbReference>
<dbReference type="Proteomes" id="UP000251960">
    <property type="component" value="Chromosome 2"/>
</dbReference>
<keyword evidence="8" id="KW-0597">Phosphoprotein</keyword>
<dbReference type="InterPro" id="IPR013210">
    <property type="entry name" value="LRR_N_plant-typ"/>
</dbReference>
<dbReference type="Pfam" id="PF00560">
    <property type="entry name" value="LRR_1"/>
    <property type="match status" value="3"/>
</dbReference>
<dbReference type="InterPro" id="IPR008271">
    <property type="entry name" value="Ser/Thr_kinase_AS"/>
</dbReference>
<evidence type="ECO:0000256" key="11">
    <source>
        <dbReference type="ARBA" id="ARBA00022679"/>
    </source>
</evidence>
<proteinExistence type="inferred from homology"/>
<keyword evidence="14" id="KW-0677">Repeat</keyword>
<dbReference type="EC" id="2.7.11.1" evidence="5"/>
<evidence type="ECO:0000256" key="24">
    <source>
        <dbReference type="ARBA" id="ARBA00054320"/>
    </source>
</evidence>
<keyword evidence="15" id="KW-0547">Nucleotide-binding</keyword>
<dbReference type="GO" id="GO:0004674">
    <property type="term" value="F:protein serine/threonine kinase activity"/>
    <property type="evidence" value="ECO:0007669"/>
    <property type="project" value="UniProtKB-KW"/>
</dbReference>
<dbReference type="CDD" id="cd14066">
    <property type="entry name" value="STKc_IRAK"/>
    <property type="match status" value="1"/>
</dbReference>
<comment type="caution">
    <text evidence="29">The sequence shown here is derived from an EMBL/GenBank/DDBJ whole genome shotgun (WGS) entry which is preliminary data.</text>
</comment>
<evidence type="ECO:0000256" key="8">
    <source>
        <dbReference type="ARBA" id="ARBA00022553"/>
    </source>
</evidence>
<evidence type="ECO:0000256" key="15">
    <source>
        <dbReference type="ARBA" id="ARBA00022741"/>
    </source>
</evidence>
<dbReference type="GO" id="GO:0005789">
    <property type="term" value="C:endoplasmic reticulum membrane"/>
    <property type="evidence" value="ECO:0007669"/>
    <property type="project" value="UniProtKB-SubCell"/>
</dbReference>
<dbReference type="InterPro" id="IPR000719">
    <property type="entry name" value="Prot_kinase_dom"/>
</dbReference>
<dbReference type="PANTHER" id="PTHR45974:SF138">
    <property type="entry name" value="PROTEIN KINASE DOMAIN-CONTAINING PROTEIN"/>
    <property type="match status" value="1"/>
</dbReference>
<dbReference type="GO" id="GO:0005524">
    <property type="term" value="F:ATP binding"/>
    <property type="evidence" value="ECO:0007669"/>
    <property type="project" value="UniProtKB-KW"/>
</dbReference>
<keyword evidence="9" id="KW-0433">Leucine-rich repeat</keyword>
<evidence type="ECO:0000256" key="16">
    <source>
        <dbReference type="ARBA" id="ARBA00022777"/>
    </source>
</evidence>
<dbReference type="InterPro" id="IPR032675">
    <property type="entry name" value="LRR_dom_sf"/>
</dbReference>
<dbReference type="Pfam" id="PF08263">
    <property type="entry name" value="LRRNT_2"/>
    <property type="match status" value="1"/>
</dbReference>
<keyword evidence="19 27" id="KW-0472">Membrane</keyword>
<dbReference type="FunFam" id="1.10.510.10:FF:000358">
    <property type="entry name" value="Putative leucine-rich repeat receptor-like serine/threonine-protein kinase"/>
    <property type="match status" value="1"/>
</dbReference>
<comment type="function">
    <text evidence="24">Receptor kinase that detects X.oryzae pv. oryzae protein Ax21 to promote innate immunity. Following X.oryzae pv. oryzae protein Ax21 detection, undergoes cleavage, releasing the processed protein kinase Xa21 chain.</text>
</comment>
<evidence type="ECO:0000256" key="9">
    <source>
        <dbReference type="ARBA" id="ARBA00022614"/>
    </source>
</evidence>
<name>A0A3L6G2T1_MAIZE</name>
<evidence type="ECO:0000256" key="4">
    <source>
        <dbReference type="ARBA" id="ARBA00009592"/>
    </source>
</evidence>
<evidence type="ECO:0000256" key="20">
    <source>
        <dbReference type="ARBA" id="ARBA00023170"/>
    </source>
</evidence>
<evidence type="ECO:0000256" key="17">
    <source>
        <dbReference type="ARBA" id="ARBA00022840"/>
    </source>
</evidence>
<evidence type="ECO:0000256" key="10">
    <source>
        <dbReference type="ARBA" id="ARBA00022626"/>
    </source>
</evidence>
<dbReference type="SUPFAM" id="SSF56112">
    <property type="entry name" value="Protein kinase-like (PK-like)"/>
    <property type="match status" value="1"/>
</dbReference>
<evidence type="ECO:0000256" key="22">
    <source>
        <dbReference type="ARBA" id="ARBA00047899"/>
    </source>
</evidence>
<dbReference type="EMBL" id="NCVQ01000003">
    <property type="protein sequence ID" value="PWZ41043.1"/>
    <property type="molecule type" value="Genomic_DNA"/>
</dbReference>
<comment type="similarity">
    <text evidence="4">Belongs to the RLP family.</text>
</comment>
<dbReference type="Pfam" id="PF00069">
    <property type="entry name" value="Pkinase"/>
    <property type="match status" value="1"/>
</dbReference>
<dbReference type="FunFam" id="3.80.10.10:FF:000111">
    <property type="entry name" value="LRR receptor-like serine/threonine-protein kinase ERECTA"/>
    <property type="match status" value="1"/>
</dbReference>
<comment type="function">
    <text evidence="25">The processed protein kinase Xa21 chain released by protein cleavage after X.oryzae pv. oryzae protein Ax21 detection translocates into the nucleus where it can bind and regulate WRKY62, a transcription factor. Confers resistance to the bacterial pathogen X.oryzae pv. oryzae (Xoo).</text>
</comment>
<evidence type="ECO:0000256" key="21">
    <source>
        <dbReference type="ARBA" id="ARBA00023180"/>
    </source>
</evidence>
<keyword evidence="10" id="KW-1070">Brassinosteroid signaling pathway</keyword>
<gene>
    <name evidence="29" type="primary">At3g47570_22</name>
    <name evidence="29" type="ORF">Zm00014a_043499</name>
</gene>
<keyword evidence="18 27" id="KW-1133">Transmembrane helix</keyword>
<dbReference type="Gene3D" id="3.80.10.10">
    <property type="entry name" value="Ribonuclease Inhibitor"/>
    <property type="match status" value="3"/>
</dbReference>
<dbReference type="PROSITE" id="PS00108">
    <property type="entry name" value="PROTEIN_KINASE_ST"/>
    <property type="match status" value="1"/>
</dbReference>
<evidence type="ECO:0000259" key="28">
    <source>
        <dbReference type="PROSITE" id="PS50011"/>
    </source>
</evidence>
<evidence type="ECO:0000256" key="27">
    <source>
        <dbReference type="SAM" id="Phobius"/>
    </source>
</evidence>
<evidence type="ECO:0000256" key="5">
    <source>
        <dbReference type="ARBA" id="ARBA00012513"/>
    </source>
</evidence>
<evidence type="ECO:0000256" key="26">
    <source>
        <dbReference type="ARBA" id="ARBA00072040"/>
    </source>
</evidence>
<dbReference type="InterPro" id="IPR011009">
    <property type="entry name" value="Kinase-like_dom_sf"/>
</dbReference>
<keyword evidence="20 29" id="KW-0675">Receptor</keyword>
<evidence type="ECO:0000313" key="30">
    <source>
        <dbReference type="Proteomes" id="UP000251960"/>
    </source>
</evidence>
<evidence type="ECO:0000256" key="14">
    <source>
        <dbReference type="ARBA" id="ARBA00022737"/>
    </source>
</evidence>